<dbReference type="SUPFAM" id="SSF46894">
    <property type="entry name" value="C-terminal effector domain of the bipartite response regulators"/>
    <property type="match status" value="1"/>
</dbReference>
<evidence type="ECO:0000256" key="2">
    <source>
        <dbReference type="ARBA" id="ARBA00023012"/>
    </source>
</evidence>
<keyword evidence="2" id="KW-0902">Two-component regulatory system</keyword>
<dbReference type="InterPro" id="IPR001789">
    <property type="entry name" value="Sig_transdc_resp-reg_receiver"/>
</dbReference>
<name>A0A3M2WDF6_PSEA0</name>
<dbReference type="PROSITE" id="PS00622">
    <property type="entry name" value="HTH_LUXR_1"/>
    <property type="match status" value="1"/>
</dbReference>
<evidence type="ECO:0000256" key="7">
    <source>
        <dbReference type="SAM" id="MobiDB-lite"/>
    </source>
</evidence>
<dbReference type="GO" id="GO:0006355">
    <property type="term" value="P:regulation of DNA-templated transcription"/>
    <property type="evidence" value="ECO:0007669"/>
    <property type="project" value="InterPro"/>
</dbReference>
<dbReference type="EMBL" id="RBNS01000270">
    <property type="protein sequence ID" value="RML49573.1"/>
    <property type="molecule type" value="Genomic_DNA"/>
</dbReference>
<evidence type="ECO:0000313" key="10">
    <source>
        <dbReference type="EMBL" id="RML49573.1"/>
    </source>
</evidence>
<dbReference type="PANTHER" id="PTHR44688:SF16">
    <property type="entry name" value="DNA-BINDING TRANSCRIPTIONAL ACTIVATOR DEVR_DOSR"/>
    <property type="match status" value="1"/>
</dbReference>
<organism evidence="10 11">
    <name type="scientific">Pseudomonas amygdali pv. morsprunorum</name>
    <dbReference type="NCBI Taxonomy" id="129138"/>
    <lineage>
        <taxon>Bacteria</taxon>
        <taxon>Pseudomonadati</taxon>
        <taxon>Pseudomonadota</taxon>
        <taxon>Gammaproteobacteria</taxon>
        <taxon>Pseudomonadales</taxon>
        <taxon>Pseudomonadaceae</taxon>
        <taxon>Pseudomonas</taxon>
        <taxon>Pseudomonas amygdali</taxon>
    </lineage>
</organism>
<evidence type="ECO:0000259" key="9">
    <source>
        <dbReference type="PROSITE" id="PS50110"/>
    </source>
</evidence>
<keyword evidence="4 10" id="KW-0238">DNA-binding</keyword>
<dbReference type="Pfam" id="PF00072">
    <property type="entry name" value="Response_reg"/>
    <property type="match status" value="1"/>
</dbReference>
<evidence type="ECO:0000256" key="3">
    <source>
        <dbReference type="ARBA" id="ARBA00023015"/>
    </source>
</evidence>
<evidence type="ECO:0000256" key="6">
    <source>
        <dbReference type="PROSITE-ProRule" id="PRU00169"/>
    </source>
</evidence>
<dbReference type="InterPro" id="IPR011006">
    <property type="entry name" value="CheY-like_superfamily"/>
</dbReference>
<dbReference type="GO" id="GO:0003677">
    <property type="term" value="F:DNA binding"/>
    <property type="evidence" value="ECO:0007669"/>
    <property type="project" value="UniProtKB-KW"/>
</dbReference>
<feature type="domain" description="Response regulatory" evidence="9">
    <location>
        <begin position="94"/>
        <end position="208"/>
    </location>
</feature>
<dbReference type="InterPro" id="IPR000792">
    <property type="entry name" value="Tscrpt_reg_LuxR_C"/>
</dbReference>
<keyword evidence="1 6" id="KW-0597">Phosphoprotein</keyword>
<dbReference type="SUPFAM" id="SSF52172">
    <property type="entry name" value="CheY-like"/>
    <property type="match status" value="1"/>
</dbReference>
<accession>A0A3M2WDF6</accession>
<comment type="caution">
    <text evidence="10">The sequence shown here is derived from an EMBL/GenBank/DDBJ whole genome shotgun (WGS) entry which is preliminary data.</text>
</comment>
<dbReference type="InterPro" id="IPR036388">
    <property type="entry name" value="WH-like_DNA-bd_sf"/>
</dbReference>
<dbReference type="Proteomes" id="UP000277952">
    <property type="component" value="Unassembled WGS sequence"/>
</dbReference>
<feature type="modified residue" description="4-aspartylphosphate" evidence="6">
    <location>
        <position position="143"/>
    </location>
</feature>
<dbReference type="CDD" id="cd06170">
    <property type="entry name" value="LuxR_C_like"/>
    <property type="match status" value="1"/>
</dbReference>
<dbReference type="GO" id="GO:0000160">
    <property type="term" value="P:phosphorelay signal transduction system"/>
    <property type="evidence" value="ECO:0007669"/>
    <property type="project" value="UniProtKB-KW"/>
</dbReference>
<dbReference type="SMART" id="SM00448">
    <property type="entry name" value="REC"/>
    <property type="match status" value="1"/>
</dbReference>
<keyword evidence="3" id="KW-0805">Transcription regulation</keyword>
<evidence type="ECO:0000259" key="8">
    <source>
        <dbReference type="PROSITE" id="PS50043"/>
    </source>
</evidence>
<dbReference type="Gene3D" id="1.10.10.10">
    <property type="entry name" value="Winged helix-like DNA-binding domain superfamily/Winged helix DNA-binding domain"/>
    <property type="match status" value="1"/>
</dbReference>
<evidence type="ECO:0000256" key="1">
    <source>
        <dbReference type="ARBA" id="ARBA00022553"/>
    </source>
</evidence>
<feature type="domain" description="HTH luxR-type" evidence="8">
    <location>
        <begin position="224"/>
        <end position="289"/>
    </location>
</feature>
<dbReference type="CDD" id="cd17537">
    <property type="entry name" value="REC_FixJ"/>
    <property type="match status" value="1"/>
</dbReference>
<evidence type="ECO:0000256" key="5">
    <source>
        <dbReference type="ARBA" id="ARBA00023163"/>
    </source>
</evidence>
<reference evidence="10 11" key="1">
    <citation type="submission" date="2018-08" db="EMBL/GenBank/DDBJ databases">
        <title>Recombination of ecologically and evolutionarily significant loci maintains genetic cohesion in the Pseudomonas syringae species complex.</title>
        <authorList>
            <person name="Dillon M."/>
            <person name="Thakur S."/>
            <person name="Almeida R.N.D."/>
            <person name="Weir B.S."/>
            <person name="Guttman D.S."/>
        </authorList>
    </citation>
    <scope>NUCLEOTIDE SEQUENCE [LARGE SCALE GENOMIC DNA]</scope>
    <source>
        <strain evidence="10 11">19322</strain>
    </source>
</reference>
<dbReference type="SMART" id="SM00421">
    <property type="entry name" value="HTH_LUXR"/>
    <property type="match status" value="1"/>
</dbReference>
<dbReference type="Gene3D" id="3.40.50.2300">
    <property type="match status" value="1"/>
</dbReference>
<proteinExistence type="predicted"/>
<dbReference type="PRINTS" id="PR00038">
    <property type="entry name" value="HTHLUXR"/>
</dbReference>
<dbReference type="Pfam" id="PF00196">
    <property type="entry name" value="GerE"/>
    <property type="match status" value="1"/>
</dbReference>
<dbReference type="PANTHER" id="PTHR44688">
    <property type="entry name" value="DNA-BINDING TRANSCRIPTIONAL ACTIVATOR DEVR_DOSR"/>
    <property type="match status" value="1"/>
</dbReference>
<gene>
    <name evidence="10" type="ORF">ALQ94_05101</name>
</gene>
<dbReference type="InterPro" id="IPR016032">
    <property type="entry name" value="Sig_transdc_resp-reg_C-effctor"/>
</dbReference>
<dbReference type="FunFam" id="3.40.50.2300:FF:000018">
    <property type="entry name" value="DNA-binding transcriptional regulator NtrC"/>
    <property type="match status" value="1"/>
</dbReference>
<dbReference type="AlphaFoldDB" id="A0A3M2WDF6"/>
<sequence>MARGRRYRFRGARQWHRRAGGQHRPAVRCLLHHQARGDGDWSGDQPVDHRGPRRTHLGHAQPVDRCYVSLHAAHRKNGNLMTTLAAASQAEEPIIYVIDDDLSVRSSLEDLLASVGLRSLLFGSTKEFMEASRPDAPGCLILDIRMPGMSGLDFQEHMAKSGIFLPVIFITGHGDIPMSVRAMKAGAIEFLTKPFREQDLLDAIQQGLAQDRSRRQSAAIEARLQRRHASLNQGEQQVMALVVSGLLNKQIAAQLNVSEITVKVRRGSVMRKMEADSLADLVKFAERLKELH</sequence>
<dbReference type="PROSITE" id="PS50043">
    <property type="entry name" value="HTH_LUXR_2"/>
    <property type="match status" value="1"/>
</dbReference>
<evidence type="ECO:0000256" key="4">
    <source>
        <dbReference type="ARBA" id="ARBA00023125"/>
    </source>
</evidence>
<feature type="region of interest" description="Disordered" evidence="7">
    <location>
        <begin position="37"/>
        <end position="58"/>
    </location>
</feature>
<protein>
    <submittedName>
        <fullName evidence="10">LuxR family DNA-binding response regulator</fullName>
    </submittedName>
</protein>
<dbReference type="PROSITE" id="PS50110">
    <property type="entry name" value="RESPONSE_REGULATORY"/>
    <property type="match status" value="1"/>
</dbReference>
<evidence type="ECO:0000313" key="11">
    <source>
        <dbReference type="Proteomes" id="UP000277952"/>
    </source>
</evidence>
<keyword evidence="5" id="KW-0804">Transcription</keyword>